<evidence type="ECO:0000259" key="4">
    <source>
        <dbReference type="PROSITE" id="PS01124"/>
    </source>
</evidence>
<dbReference type="InterPro" id="IPR014710">
    <property type="entry name" value="RmlC-like_jellyroll"/>
</dbReference>
<comment type="caution">
    <text evidence="5">The sequence shown here is derived from an EMBL/GenBank/DDBJ whole genome shotgun (WGS) entry which is preliminary data.</text>
</comment>
<dbReference type="PRINTS" id="PR00032">
    <property type="entry name" value="HTHARAC"/>
</dbReference>
<sequence>MNHQQLAEFLLTNNEAPTPDWEMIKQTYHSEPILLNGREVYEFNMSFDQSITPIEDHIVISQQLPFSYVPLHMHEYIELIYVYRGECTLVFEERELCITEGSIIMINKQTPHRVKETSLSDIIIDIKVKHDYLSSGFLSRFTNRSIIAEFLVDSLVNTRKINNYLCFHGYEGSNVSRIMNDLMCEYFDKDAFSGGLIESYLFILFTELVRGSNQRSSDSSSPHVKEKDIIVLELLKYLEEHYKKCALADMADQFKYHPNYISSLLKKATGRSFTDLLQIQRLHKASLYLKNSDLPIPEIAEEVGYSSVSFFYKKFNELFGQTPKDYRKENRL</sequence>
<dbReference type="InterPro" id="IPR009057">
    <property type="entry name" value="Homeodomain-like_sf"/>
</dbReference>
<dbReference type="Pfam" id="PF02311">
    <property type="entry name" value="AraC_binding"/>
    <property type="match status" value="1"/>
</dbReference>
<proteinExistence type="predicted"/>
<dbReference type="Gene3D" id="2.60.120.10">
    <property type="entry name" value="Jelly Rolls"/>
    <property type="match status" value="1"/>
</dbReference>
<dbReference type="SMART" id="SM00342">
    <property type="entry name" value="HTH_ARAC"/>
    <property type="match status" value="1"/>
</dbReference>
<reference evidence="6" key="1">
    <citation type="journal article" date="2019" name="Int. J. Syst. Evol. Microbiol.">
        <title>The Global Catalogue of Microorganisms (GCM) 10K type strain sequencing project: providing services to taxonomists for standard genome sequencing and annotation.</title>
        <authorList>
            <consortium name="The Broad Institute Genomics Platform"/>
            <consortium name="The Broad Institute Genome Sequencing Center for Infectious Disease"/>
            <person name="Wu L."/>
            <person name="Ma J."/>
        </authorList>
    </citation>
    <scope>NUCLEOTIDE SEQUENCE [LARGE SCALE GENOMIC DNA]</scope>
    <source>
        <strain evidence="6">CGMCC 1.6964</strain>
    </source>
</reference>
<gene>
    <name evidence="5" type="ORF">GCM10010969_19100</name>
</gene>
<protein>
    <submittedName>
        <fullName evidence="5">AraC family transcriptional regulator</fullName>
    </submittedName>
</protein>
<dbReference type="InterPro" id="IPR018062">
    <property type="entry name" value="HTH_AraC-typ_CS"/>
</dbReference>
<accession>A0ABQ2L170</accession>
<keyword evidence="2" id="KW-0238">DNA-binding</keyword>
<dbReference type="InterPro" id="IPR020449">
    <property type="entry name" value="Tscrpt_reg_AraC-type_HTH"/>
</dbReference>
<evidence type="ECO:0000313" key="6">
    <source>
        <dbReference type="Proteomes" id="UP000606653"/>
    </source>
</evidence>
<feature type="domain" description="HTH araC/xylS-type" evidence="4">
    <location>
        <begin position="232"/>
        <end position="329"/>
    </location>
</feature>
<dbReference type="Gene3D" id="1.10.10.60">
    <property type="entry name" value="Homeodomain-like"/>
    <property type="match status" value="2"/>
</dbReference>
<dbReference type="PROSITE" id="PS00041">
    <property type="entry name" value="HTH_ARAC_FAMILY_1"/>
    <property type="match status" value="1"/>
</dbReference>
<dbReference type="InterPro" id="IPR037923">
    <property type="entry name" value="HTH-like"/>
</dbReference>
<organism evidence="5 6">
    <name type="scientific">Saccharibacillus kuerlensis</name>
    <dbReference type="NCBI Taxonomy" id="459527"/>
    <lineage>
        <taxon>Bacteria</taxon>
        <taxon>Bacillati</taxon>
        <taxon>Bacillota</taxon>
        <taxon>Bacilli</taxon>
        <taxon>Bacillales</taxon>
        <taxon>Paenibacillaceae</taxon>
        <taxon>Saccharibacillus</taxon>
    </lineage>
</organism>
<evidence type="ECO:0000313" key="5">
    <source>
        <dbReference type="EMBL" id="GGN99176.1"/>
    </source>
</evidence>
<dbReference type="InterPro" id="IPR018060">
    <property type="entry name" value="HTH_AraC"/>
</dbReference>
<dbReference type="PANTHER" id="PTHR43280">
    <property type="entry name" value="ARAC-FAMILY TRANSCRIPTIONAL REGULATOR"/>
    <property type="match status" value="1"/>
</dbReference>
<evidence type="ECO:0000256" key="3">
    <source>
        <dbReference type="ARBA" id="ARBA00023163"/>
    </source>
</evidence>
<dbReference type="PANTHER" id="PTHR43280:SF28">
    <property type="entry name" value="HTH-TYPE TRANSCRIPTIONAL ACTIVATOR RHAS"/>
    <property type="match status" value="1"/>
</dbReference>
<name>A0ABQ2L170_9BACL</name>
<dbReference type="RefSeq" id="WP_018975928.1">
    <property type="nucleotide sequence ID" value="NZ_BMLN01000004.1"/>
</dbReference>
<dbReference type="SUPFAM" id="SSF46689">
    <property type="entry name" value="Homeodomain-like"/>
    <property type="match status" value="1"/>
</dbReference>
<dbReference type="Proteomes" id="UP000606653">
    <property type="component" value="Unassembled WGS sequence"/>
</dbReference>
<dbReference type="InterPro" id="IPR003313">
    <property type="entry name" value="AraC-bd"/>
</dbReference>
<evidence type="ECO:0000256" key="2">
    <source>
        <dbReference type="ARBA" id="ARBA00023125"/>
    </source>
</evidence>
<keyword evidence="1" id="KW-0805">Transcription regulation</keyword>
<evidence type="ECO:0000256" key="1">
    <source>
        <dbReference type="ARBA" id="ARBA00023015"/>
    </source>
</evidence>
<keyword evidence="6" id="KW-1185">Reference proteome</keyword>
<dbReference type="EMBL" id="BMLN01000004">
    <property type="protein sequence ID" value="GGN99176.1"/>
    <property type="molecule type" value="Genomic_DNA"/>
</dbReference>
<keyword evidence="3" id="KW-0804">Transcription</keyword>
<dbReference type="PROSITE" id="PS01124">
    <property type="entry name" value="HTH_ARAC_FAMILY_2"/>
    <property type="match status" value="1"/>
</dbReference>
<dbReference type="SUPFAM" id="SSF51215">
    <property type="entry name" value="Regulatory protein AraC"/>
    <property type="match status" value="1"/>
</dbReference>
<dbReference type="Pfam" id="PF12833">
    <property type="entry name" value="HTH_18"/>
    <property type="match status" value="1"/>
</dbReference>